<evidence type="ECO:0000256" key="3">
    <source>
        <dbReference type="ARBA" id="ARBA00022692"/>
    </source>
</evidence>
<evidence type="ECO:0000256" key="1">
    <source>
        <dbReference type="ARBA" id="ARBA00004141"/>
    </source>
</evidence>
<dbReference type="Proteomes" id="UP000325577">
    <property type="component" value="Linkage Group LG17"/>
</dbReference>
<feature type="transmembrane region" description="Helical" evidence="7">
    <location>
        <begin position="480"/>
        <end position="500"/>
    </location>
</feature>
<evidence type="ECO:0000259" key="8">
    <source>
        <dbReference type="PROSITE" id="PS50850"/>
    </source>
</evidence>
<dbReference type="SUPFAM" id="SSF103473">
    <property type="entry name" value="MFS general substrate transporter"/>
    <property type="match status" value="1"/>
</dbReference>
<keyword evidence="4 7" id="KW-1133">Transmembrane helix</keyword>
<dbReference type="AlphaFoldDB" id="A0A5J5B1Z9"/>
<protein>
    <recommendedName>
        <fullName evidence="8">Major facilitator superfamily (MFS) profile domain-containing protein</fullName>
    </recommendedName>
</protein>
<feature type="domain" description="Major facilitator superfamily (MFS) profile" evidence="8">
    <location>
        <begin position="60"/>
        <end position="505"/>
    </location>
</feature>
<dbReference type="GO" id="GO:0022857">
    <property type="term" value="F:transmembrane transporter activity"/>
    <property type="evidence" value="ECO:0007669"/>
    <property type="project" value="InterPro"/>
</dbReference>
<evidence type="ECO:0000256" key="5">
    <source>
        <dbReference type="ARBA" id="ARBA00023136"/>
    </source>
</evidence>
<comment type="subcellular location">
    <subcellularLocation>
        <location evidence="1">Membrane</location>
        <topology evidence="1">Multi-pass membrane protein</topology>
    </subcellularLocation>
</comment>
<dbReference type="InterPro" id="IPR020846">
    <property type="entry name" value="MFS_dom"/>
</dbReference>
<dbReference type="PROSITE" id="PS50850">
    <property type="entry name" value="MFS"/>
    <property type="match status" value="1"/>
</dbReference>
<keyword evidence="3 7" id="KW-0812">Transmembrane</keyword>
<feature type="transmembrane region" description="Helical" evidence="7">
    <location>
        <begin position="363"/>
        <end position="385"/>
    </location>
</feature>
<evidence type="ECO:0000313" key="10">
    <source>
        <dbReference type="Proteomes" id="UP000325577"/>
    </source>
</evidence>
<organism evidence="9 10">
    <name type="scientific">Nyssa sinensis</name>
    <dbReference type="NCBI Taxonomy" id="561372"/>
    <lineage>
        <taxon>Eukaryota</taxon>
        <taxon>Viridiplantae</taxon>
        <taxon>Streptophyta</taxon>
        <taxon>Embryophyta</taxon>
        <taxon>Tracheophyta</taxon>
        <taxon>Spermatophyta</taxon>
        <taxon>Magnoliopsida</taxon>
        <taxon>eudicotyledons</taxon>
        <taxon>Gunneridae</taxon>
        <taxon>Pentapetalae</taxon>
        <taxon>asterids</taxon>
        <taxon>Cornales</taxon>
        <taxon>Nyssaceae</taxon>
        <taxon>Nyssa</taxon>
    </lineage>
</organism>
<dbReference type="InterPro" id="IPR036259">
    <property type="entry name" value="MFS_trans_sf"/>
</dbReference>
<feature type="transmembrane region" description="Helical" evidence="7">
    <location>
        <begin position="319"/>
        <end position="338"/>
    </location>
</feature>
<feature type="transmembrane region" description="Helical" evidence="7">
    <location>
        <begin position="97"/>
        <end position="114"/>
    </location>
</feature>
<evidence type="ECO:0000256" key="2">
    <source>
        <dbReference type="ARBA" id="ARBA00022448"/>
    </source>
</evidence>
<dbReference type="PANTHER" id="PTHR23511">
    <property type="entry name" value="SYNAPTIC VESICLE GLYCOPROTEIN 2"/>
    <property type="match status" value="1"/>
</dbReference>
<evidence type="ECO:0000256" key="4">
    <source>
        <dbReference type="ARBA" id="ARBA00022989"/>
    </source>
</evidence>
<reference evidence="9 10" key="1">
    <citation type="submission" date="2019-09" db="EMBL/GenBank/DDBJ databases">
        <title>A chromosome-level genome assembly of the Chinese tupelo Nyssa sinensis.</title>
        <authorList>
            <person name="Yang X."/>
            <person name="Kang M."/>
            <person name="Yang Y."/>
            <person name="Xiong H."/>
            <person name="Wang M."/>
            <person name="Zhang Z."/>
            <person name="Wang Z."/>
            <person name="Wu H."/>
            <person name="Ma T."/>
            <person name="Liu J."/>
            <person name="Xi Z."/>
        </authorList>
    </citation>
    <scope>NUCLEOTIDE SEQUENCE [LARGE SCALE GENOMIC DNA]</scope>
    <source>
        <strain evidence="9">J267</strain>
        <tissue evidence="9">Leaf</tissue>
    </source>
</reference>
<comment type="similarity">
    <text evidence="6">Belongs to the major facilitator superfamily. Phosphate:H(+) symporter (TC 2.A.1.9) family.</text>
</comment>
<feature type="transmembrane region" description="Helical" evidence="7">
    <location>
        <begin position="415"/>
        <end position="439"/>
    </location>
</feature>
<dbReference type="OrthoDB" id="4139357at2759"/>
<evidence type="ECO:0000256" key="6">
    <source>
        <dbReference type="ARBA" id="ARBA00044504"/>
    </source>
</evidence>
<dbReference type="EMBL" id="CM018040">
    <property type="protein sequence ID" value="KAA8535892.1"/>
    <property type="molecule type" value="Genomic_DNA"/>
</dbReference>
<dbReference type="PANTHER" id="PTHR23511:SF5">
    <property type="entry name" value="MAJOR FACILITATOR-TYPE TRANSPORTER HXNZ-RELATED"/>
    <property type="match status" value="1"/>
</dbReference>
<proteinExistence type="inferred from homology"/>
<feature type="transmembrane region" description="Helical" evidence="7">
    <location>
        <begin position="60"/>
        <end position="82"/>
    </location>
</feature>
<sequence length="519" mass="56588">MYSKQSSLQSQNMTIVQSSLGLALQQQQQLSFVLMEDQSLVYALDEALSTIGFGNFQGLVLAYAGLGWVAEAMEIMLLSFIGEAVQSEWGLSSSEESMITTVVFAGMLVGAYLWGFISDTYGRKKALLGVAVLTTGVGFLSAFSPNYISLVILRCLVGIGLGGGHVFSSWFLEFVPTPNRGTWMVIFSTFWSLGTIFEAALAWIIMPRFGWRWLLALSSVPAFALLLFYGSTPESPRYLCMKGRTSEAHNVLKKLALFNQTKLPPGTLVSDQIIELDEEFSQSEGTHLLSSTRKKTNNSETSPSSLFVLLSSKLIRTTLLLWLVFFGNTFSYYGIILLTSELSSGQSKCGSITLPSEKQDVSLYVDAFITSLAELPGLVLSAIIVDRLGRKFSMEIMLVLGFILLLPLVSHQHQILITALLFGARMFISATFTIACIYAPEVYPTAVRATGVGIATAMGRIGGMICPLVAVGLVRGCHQTVAIILFEVVIVLSGLCVLFFPFETKGRQLTDSVPESNSE</sequence>
<accession>A0A5J5B1Z9</accession>
<evidence type="ECO:0000313" key="9">
    <source>
        <dbReference type="EMBL" id="KAA8535892.1"/>
    </source>
</evidence>
<feature type="transmembrane region" description="Helical" evidence="7">
    <location>
        <begin position="126"/>
        <end position="145"/>
    </location>
</feature>
<gene>
    <name evidence="9" type="ORF">F0562_030895</name>
</gene>
<dbReference type="InterPro" id="IPR005828">
    <property type="entry name" value="MFS_sugar_transport-like"/>
</dbReference>
<feature type="transmembrane region" description="Helical" evidence="7">
    <location>
        <begin position="184"/>
        <end position="205"/>
    </location>
</feature>
<keyword evidence="2" id="KW-0813">Transport</keyword>
<dbReference type="FunFam" id="1.20.1250.20:FF:000232">
    <property type="entry name" value="Organic cation/carnitine transporter 7"/>
    <property type="match status" value="1"/>
</dbReference>
<name>A0A5J5B1Z9_9ASTE</name>
<feature type="transmembrane region" description="Helical" evidence="7">
    <location>
        <begin position="392"/>
        <end position="409"/>
    </location>
</feature>
<dbReference type="Gene3D" id="1.20.1250.20">
    <property type="entry name" value="MFS general substrate transporter like domains"/>
    <property type="match status" value="1"/>
</dbReference>
<dbReference type="Pfam" id="PF00083">
    <property type="entry name" value="Sugar_tr"/>
    <property type="match status" value="1"/>
</dbReference>
<keyword evidence="10" id="KW-1185">Reference proteome</keyword>
<keyword evidence="5 7" id="KW-0472">Membrane</keyword>
<feature type="transmembrane region" description="Helical" evidence="7">
    <location>
        <begin position="451"/>
        <end position="474"/>
    </location>
</feature>
<evidence type="ECO:0000256" key="7">
    <source>
        <dbReference type="SAM" id="Phobius"/>
    </source>
</evidence>
<feature type="transmembrane region" description="Helical" evidence="7">
    <location>
        <begin position="211"/>
        <end position="229"/>
    </location>
</feature>
<feature type="transmembrane region" description="Helical" evidence="7">
    <location>
        <begin position="151"/>
        <end position="172"/>
    </location>
</feature>
<dbReference type="GO" id="GO:0016020">
    <property type="term" value="C:membrane"/>
    <property type="evidence" value="ECO:0007669"/>
    <property type="project" value="UniProtKB-SubCell"/>
</dbReference>